<protein>
    <submittedName>
        <fullName evidence="1">Uncharacterized protein</fullName>
    </submittedName>
</protein>
<keyword evidence="2" id="KW-1185">Reference proteome</keyword>
<evidence type="ECO:0000313" key="2">
    <source>
        <dbReference type="Proteomes" id="UP000234323"/>
    </source>
</evidence>
<reference evidence="1 2" key="1">
    <citation type="submission" date="2015-10" db="EMBL/GenBank/DDBJ databases">
        <title>Genome analyses suggest a sexual origin of heterokaryosis in a supposedly ancient asexual fungus.</title>
        <authorList>
            <person name="Ropars J."/>
            <person name="Sedzielewska K."/>
            <person name="Noel J."/>
            <person name="Charron P."/>
            <person name="Farinelli L."/>
            <person name="Marton T."/>
            <person name="Kruger M."/>
            <person name="Pelin A."/>
            <person name="Brachmann A."/>
            <person name="Corradi N."/>
        </authorList>
    </citation>
    <scope>NUCLEOTIDE SEQUENCE [LARGE SCALE GENOMIC DNA]</scope>
    <source>
        <strain evidence="1 2">A4</strain>
    </source>
</reference>
<gene>
    <name evidence="1" type="ORF">RhiirA4_471711</name>
</gene>
<dbReference type="AlphaFoldDB" id="A0A2I1H3N0"/>
<organism evidence="1 2">
    <name type="scientific">Rhizophagus irregularis</name>
    <dbReference type="NCBI Taxonomy" id="588596"/>
    <lineage>
        <taxon>Eukaryota</taxon>
        <taxon>Fungi</taxon>
        <taxon>Fungi incertae sedis</taxon>
        <taxon>Mucoromycota</taxon>
        <taxon>Glomeromycotina</taxon>
        <taxon>Glomeromycetes</taxon>
        <taxon>Glomerales</taxon>
        <taxon>Glomeraceae</taxon>
        <taxon>Rhizophagus</taxon>
    </lineage>
</organism>
<name>A0A2I1H3N0_9GLOM</name>
<dbReference type="SUPFAM" id="SSF63724">
    <property type="entry name" value="Cytolysin/lectin"/>
    <property type="match status" value="1"/>
</dbReference>
<accession>A0A2I1H3N0</accession>
<dbReference type="InterPro" id="IPR015926">
    <property type="entry name" value="Cytolysin/lectin"/>
</dbReference>
<evidence type="ECO:0000313" key="1">
    <source>
        <dbReference type="EMBL" id="PKY53476.1"/>
    </source>
</evidence>
<proteinExistence type="predicted"/>
<dbReference type="EMBL" id="LLXI01001396">
    <property type="protein sequence ID" value="PKY53476.1"/>
    <property type="molecule type" value="Genomic_DNA"/>
</dbReference>
<comment type="caution">
    <text evidence="1">The sequence shown here is derived from an EMBL/GenBank/DDBJ whole genome shotgun (WGS) entry which is preliminary data.</text>
</comment>
<dbReference type="Gene3D" id="2.60.270.20">
    <property type="entry name" value="Cytolysin/lectin"/>
    <property type="match status" value="1"/>
</dbReference>
<dbReference type="VEuPathDB" id="FungiDB:RhiirA1_421279"/>
<dbReference type="VEuPathDB" id="FungiDB:FUN_016173"/>
<sequence length="170" mass="18936">MQSKCHANSHHDTKLTSEQFIKKKGSSQYLKYILHELQTGRKIVITIKNFTSQTLEKPRVYYLSGTSQFGLPTPPVSMGRGLVWGARKTEYSPKGTAGWNLKVYEGFIEPDEGNNSNLKFVLEDVQYYDNPNQGNGNPFSGKLSGGWSYEGSMGDAGQSTVVINFQDRAS</sequence>
<dbReference type="Proteomes" id="UP000234323">
    <property type="component" value="Unassembled WGS sequence"/>
</dbReference>